<dbReference type="GO" id="GO:0046872">
    <property type="term" value="F:metal ion binding"/>
    <property type="evidence" value="ECO:0007669"/>
    <property type="project" value="InterPro"/>
</dbReference>
<dbReference type="SUPFAM" id="SSF56059">
    <property type="entry name" value="Glutathione synthetase ATP-binding domain-like"/>
    <property type="match status" value="1"/>
</dbReference>
<dbReference type="Gene3D" id="3.30.470.20">
    <property type="entry name" value="ATP-grasp fold, B domain"/>
    <property type="match status" value="1"/>
</dbReference>
<reference evidence="3 4" key="1">
    <citation type="submission" date="2019-06" db="EMBL/GenBank/DDBJ databases">
        <title>Sequencing the genomes of 1000 actinobacteria strains.</title>
        <authorList>
            <person name="Klenk H.-P."/>
        </authorList>
    </citation>
    <scope>NUCLEOTIDE SEQUENCE [LARGE SCALE GENOMIC DNA]</scope>
    <source>
        <strain evidence="3 4">DSM 103495</strain>
    </source>
</reference>
<dbReference type="PROSITE" id="PS50975">
    <property type="entry name" value="ATP_GRASP"/>
    <property type="match status" value="1"/>
</dbReference>
<comment type="caution">
    <text evidence="3">The sequence shown here is derived from an EMBL/GenBank/DDBJ whole genome shotgun (WGS) entry which is preliminary data.</text>
</comment>
<dbReference type="GO" id="GO:0005524">
    <property type="term" value="F:ATP binding"/>
    <property type="evidence" value="ECO:0007669"/>
    <property type="project" value="UniProtKB-UniRule"/>
</dbReference>
<organism evidence="3 4">
    <name type="scientific">Nocardia bhagyanarayanae</name>
    <dbReference type="NCBI Taxonomy" id="1215925"/>
    <lineage>
        <taxon>Bacteria</taxon>
        <taxon>Bacillati</taxon>
        <taxon>Actinomycetota</taxon>
        <taxon>Actinomycetes</taxon>
        <taxon>Mycobacteriales</taxon>
        <taxon>Nocardiaceae</taxon>
        <taxon>Nocardia</taxon>
    </lineage>
</organism>
<dbReference type="InterPro" id="IPR013815">
    <property type="entry name" value="ATP_grasp_subdomain_1"/>
</dbReference>
<protein>
    <submittedName>
        <fullName evidence="3">Carbamoyl-phosphate synthase large subunit</fullName>
    </submittedName>
</protein>
<feature type="domain" description="ATP-grasp" evidence="2">
    <location>
        <begin position="90"/>
        <end position="262"/>
    </location>
</feature>
<dbReference type="Pfam" id="PF02655">
    <property type="entry name" value="ATP-grasp_3"/>
    <property type="match status" value="1"/>
</dbReference>
<evidence type="ECO:0000313" key="4">
    <source>
        <dbReference type="Proteomes" id="UP000316331"/>
    </source>
</evidence>
<evidence type="ECO:0000313" key="3">
    <source>
        <dbReference type="EMBL" id="TQM32704.1"/>
    </source>
</evidence>
<sequence>MVGVDADAYANGLRLPGLIPRVCAPVGHADYTKRLLEVCREQRVDALISTVQQELPQLVSLVPALDRVGVATWLPPLQSITACTDKAAFHRVVTVAGLPTPATWLPDQLDTVPADAELVVKPRHGHGSQGVIFCRGREQAQAACLVVADPIVQARARGREFTADCLVGRDGRTSVILRERLLTKGGLAFVTRTITDGHTDSVVRATLTAVEATGLVCVQGFLADHTPDRVLVTEVNLRPAGAFLAAEAAGADLIGQLLAGLLAGAVDHSRLTYRPGVTLTKYIDTLVVTNGANHAVSQ</sequence>
<dbReference type="Gene3D" id="3.30.1490.20">
    <property type="entry name" value="ATP-grasp fold, A domain"/>
    <property type="match status" value="1"/>
</dbReference>
<dbReference type="InterPro" id="IPR003806">
    <property type="entry name" value="ATP-grasp_PylC-type"/>
</dbReference>
<proteinExistence type="predicted"/>
<keyword evidence="4" id="KW-1185">Reference proteome</keyword>
<evidence type="ECO:0000256" key="1">
    <source>
        <dbReference type="PROSITE-ProRule" id="PRU00409"/>
    </source>
</evidence>
<dbReference type="AlphaFoldDB" id="A0A543FG24"/>
<keyword evidence="1" id="KW-0067">ATP-binding</keyword>
<accession>A0A543FG24</accession>
<dbReference type="Proteomes" id="UP000316331">
    <property type="component" value="Unassembled WGS sequence"/>
</dbReference>
<dbReference type="Gene3D" id="3.40.50.20">
    <property type="match status" value="1"/>
</dbReference>
<name>A0A543FG24_9NOCA</name>
<dbReference type="InterPro" id="IPR011761">
    <property type="entry name" value="ATP-grasp"/>
</dbReference>
<keyword evidence="1" id="KW-0547">Nucleotide-binding</keyword>
<dbReference type="EMBL" id="VFPG01000001">
    <property type="protein sequence ID" value="TQM32704.1"/>
    <property type="molecule type" value="Genomic_DNA"/>
</dbReference>
<evidence type="ECO:0000259" key="2">
    <source>
        <dbReference type="PROSITE" id="PS50975"/>
    </source>
</evidence>
<gene>
    <name evidence="3" type="ORF">FB390_4400</name>
</gene>